<evidence type="ECO:0000256" key="9">
    <source>
        <dbReference type="ARBA" id="ARBA00043044"/>
    </source>
</evidence>
<dbReference type="PROSITE" id="PS51292">
    <property type="entry name" value="ZF_RING_CH"/>
    <property type="match status" value="1"/>
</dbReference>
<dbReference type="AlphaFoldDB" id="A0A0V0RYD4"/>
<evidence type="ECO:0000256" key="5">
    <source>
        <dbReference type="ARBA" id="ARBA00022833"/>
    </source>
</evidence>
<evidence type="ECO:0000256" key="7">
    <source>
        <dbReference type="ARBA" id="ARBA00023136"/>
    </source>
</evidence>
<feature type="transmembrane region" description="Helical" evidence="12">
    <location>
        <begin position="97"/>
        <end position="118"/>
    </location>
</feature>
<dbReference type="EMBL" id="JYDL01000062">
    <property type="protein sequence ID" value="KRX19221.1"/>
    <property type="molecule type" value="Genomic_DNA"/>
</dbReference>
<comment type="subcellular location">
    <subcellularLocation>
        <location evidence="1">Membrane</location>
        <topology evidence="1">Multi-pass membrane protein</topology>
    </subcellularLocation>
</comment>
<keyword evidence="5" id="KW-0862">Zinc</keyword>
<evidence type="ECO:0000256" key="2">
    <source>
        <dbReference type="ARBA" id="ARBA00022692"/>
    </source>
</evidence>
<dbReference type="GO" id="GO:0016020">
    <property type="term" value="C:membrane"/>
    <property type="evidence" value="ECO:0007669"/>
    <property type="project" value="UniProtKB-SubCell"/>
</dbReference>
<keyword evidence="4" id="KW-0863">Zinc-finger</keyword>
<dbReference type="GO" id="GO:0005524">
    <property type="term" value="F:ATP binding"/>
    <property type="evidence" value="ECO:0007669"/>
    <property type="project" value="InterPro"/>
</dbReference>
<organism evidence="15 16">
    <name type="scientific">Trichinella nelsoni</name>
    <dbReference type="NCBI Taxonomy" id="6336"/>
    <lineage>
        <taxon>Eukaryota</taxon>
        <taxon>Metazoa</taxon>
        <taxon>Ecdysozoa</taxon>
        <taxon>Nematoda</taxon>
        <taxon>Enoplea</taxon>
        <taxon>Dorylaimia</taxon>
        <taxon>Trichinellida</taxon>
        <taxon>Trichinellidae</taxon>
        <taxon>Trichinella</taxon>
    </lineage>
</organism>
<dbReference type="Gene3D" id="1.10.510.10">
    <property type="entry name" value="Transferase(Phosphotransferase) domain 1"/>
    <property type="match status" value="1"/>
</dbReference>
<accession>A0A0V0RYD4</accession>
<protein>
    <recommendedName>
        <fullName evidence="8">E3 ubiquitin-protein ligase MARCHF5</fullName>
    </recommendedName>
    <alternativeName>
        <fullName evidence="10">Membrane-associated RING finger protein 5</fullName>
    </alternativeName>
    <alternativeName>
        <fullName evidence="9">Membrane-associated RING-CH protein V</fullName>
    </alternativeName>
    <alternativeName>
        <fullName evidence="11">RING-type E3 ubiquitin transferase MARCHF5</fullName>
    </alternativeName>
</protein>
<evidence type="ECO:0000259" key="13">
    <source>
        <dbReference type="PROSITE" id="PS50011"/>
    </source>
</evidence>
<evidence type="ECO:0000256" key="11">
    <source>
        <dbReference type="ARBA" id="ARBA00043231"/>
    </source>
</evidence>
<dbReference type="InterPro" id="IPR011009">
    <property type="entry name" value="Kinase-like_dom_sf"/>
</dbReference>
<evidence type="ECO:0000259" key="14">
    <source>
        <dbReference type="PROSITE" id="PS51292"/>
    </source>
</evidence>
<dbReference type="InterPro" id="IPR000719">
    <property type="entry name" value="Prot_kinase_dom"/>
</dbReference>
<evidence type="ECO:0000256" key="12">
    <source>
        <dbReference type="SAM" id="Phobius"/>
    </source>
</evidence>
<keyword evidence="6 12" id="KW-1133">Transmembrane helix</keyword>
<dbReference type="Gene3D" id="3.30.200.20">
    <property type="entry name" value="Phosphorylase Kinase, domain 1"/>
    <property type="match status" value="1"/>
</dbReference>
<keyword evidence="16" id="KW-1185">Reference proteome</keyword>
<dbReference type="PROSITE" id="PS50011">
    <property type="entry name" value="PROTEIN_KINASE_DOM"/>
    <property type="match status" value="1"/>
</dbReference>
<evidence type="ECO:0000256" key="10">
    <source>
        <dbReference type="ARBA" id="ARBA00043185"/>
    </source>
</evidence>
<evidence type="ECO:0000256" key="1">
    <source>
        <dbReference type="ARBA" id="ARBA00004141"/>
    </source>
</evidence>
<feature type="domain" description="Protein kinase" evidence="13">
    <location>
        <begin position="392"/>
        <end position="696"/>
    </location>
</feature>
<dbReference type="SUPFAM" id="SSF57850">
    <property type="entry name" value="RING/U-box"/>
    <property type="match status" value="1"/>
</dbReference>
<feature type="transmembrane region" description="Helical" evidence="12">
    <location>
        <begin position="145"/>
        <end position="166"/>
    </location>
</feature>
<dbReference type="SUPFAM" id="SSF56112">
    <property type="entry name" value="Protein kinase-like (PK-like)"/>
    <property type="match status" value="1"/>
</dbReference>
<name>A0A0V0RYD4_9BILA</name>
<dbReference type="Pfam" id="PF07714">
    <property type="entry name" value="PK_Tyr_Ser-Thr"/>
    <property type="match status" value="1"/>
</dbReference>
<evidence type="ECO:0000256" key="6">
    <source>
        <dbReference type="ARBA" id="ARBA00022989"/>
    </source>
</evidence>
<feature type="domain" description="RING-CH-type" evidence="14">
    <location>
        <begin position="11"/>
        <end position="80"/>
    </location>
</feature>
<dbReference type="InterPro" id="IPR001245">
    <property type="entry name" value="Ser-Thr/Tyr_kinase_cat_dom"/>
</dbReference>
<sequence length="752" mass="84059">MSSTEVQSVQDAPQTSDVCFFCLESKEESKNSKWLNPCLCCGSTKWVHENCLQRWIDVMQMGDSLTPVQCTQCGYQYRLRYPPFPLPMKLLIKVDQAISYVCPVLTGAFVFGSIYWVAVTFGGVTFIQVFGDADAFEILSRLHPAWLFVLFPAIPISLMSLQFFHWENSVAAMLERLLLPRQNPPSASVEVAHSFTRSICYAVLMPTIASWVGEILLGNVISSSFYRTLAGGLLTMAVKSICEIYFKYQNVSRNRHRQILNGPLSDIAELPSNGLDECANEDEIENKMNEICRTVICSVVLGKIGTAESNLIISSCLVGACRTQQTCRSLDWNAFEAEICECSVGNYKLLSYTFPQNGRKKNSIHGGPFQQCLCSKGDSGGGDRLLDLATDDHWRIIVSEGATSVVMKGRCFGTDVAVKCMKDFAHVETMKKEVNDAFFVYPAPSSTSSSIVFQVKFLNDVRSHANIVTIFGACYTGIVPFAIITELADVGSVYDVVHSTDPTVFFSRGNVANWALQTAQALKYLHNLLPSPIIHGDVKTPKYSEQQQHRRAIDYYSSRFSLLSLLLFDKGQVLKLCDFGSAFLQSEGHTTSNPISSSWMAPEVLSGSSDRDEKSDVYSWAICVWEMYSRQHPFGDVANSNSIYWMLLEGVRPHHVAGIPPEISKLINRSWATEPILRPCTTEIVFIMLDVIHDLPDTSVPLHCVKKSVEMIDTYQYRGSLTSLLSHFDWPSYVPSEEFEDTAQEMDEVDNM</sequence>
<evidence type="ECO:0000256" key="4">
    <source>
        <dbReference type="ARBA" id="ARBA00022771"/>
    </source>
</evidence>
<dbReference type="Gene3D" id="3.30.40.10">
    <property type="entry name" value="Zinc/RING finger domain, C3HC4 (zinc finger)"/>
    <property type="match status" value="1"/>
</dbReference>
<dbReference type="InterPro" id="IPR011016">
    <property type="entry name" value="Znf_RING-CH"/>
</dbReference>
<feature type="transmembrane region" description="Helical" evidence="12">
    <location>
        <begin position="199"/>
        <end position="218"/>
    </location>
</feature>
<dbReference type="PANTHER" id="PTHR46283">
    <property type="entry name" value="E3 UBIQUITIN-PROTEIN LIGASE MARCH5"/>
    <property type="match status" value="1"/>
</dbReference>
<dbReference type="Pfam" id="PF12906">
    <property type="entry name" value="RINGv"/>
    <property type="match status" value="1"/>
</dbReference>
<dbReference type="SMART" id="SM00744">
    <property type="entry name" value="RINGv"/>
    <property type="match status" value="1"/>
</dbReference>
<evidence type="ECO:0000256" key="3">
    <source>
        <dbReference type="ARBA" id="ARBA00022723"/>
    </source>
</evidence>
<dbReference type="OrthoDB" id="5917976at2759"/>
<reference evidence="15 16" key="1">
    <citation type="submission" date="2015-01" db="EMBL/GenBank/DDBJ databases">
        <title>Evolution of Trichinella species and genotypes.</title>
        <authorList>
            <person name="Korhonen P.K."/>
            <person name="Edoardo P."/>
            <person name="Giuseppe L.R."/>
            <person name="Gasser R.B."/>
        </authorList>
    </citation>
    <scope>NUCLEOTIDE SEQUENCE [LARGE SCALE GENOMIC DNA]</scope>
    <source>
        <strain evidence="15">ISS37</strain>
    </source>
</reference>
<comment type="caution">
    <text evidence="15">The sequence shown here is derived from an EMBL/GenBank/DDBJ whole genome shotgun (WGS) entry which is preliminary data.</text>
</comment>
<dbReference type="GO" id="GO:0004672">
    <property type="term" value="F:protein kinase activity"/>
    <property type="evidence" value="ECO:0007669"/>
    <property type="project" value="InterPro"/>
</dbReference>
<dbReference type="InterPro" id="IPR013083">
    <property type="entry name" value="Znf_RING/FYVE/PHD"/>
</dbReference>
<dbReference type="Proteomes" id="UP000054630">
    <property type="component" value="Unassembled WGS sequence"/>
</dbReference>
<gene>
    <name evidence="15" type="primary">MARCH5</name>
    <name evidence="15" type="ORF">T07_11285</name>
</gene>
<dbReference type="STRING" id="6336.A0A0V0RYD4"/>
<evidence type="ECO:0000313" key="15">
    <source>
        <dbReference type="EMBL" id="KRX19221.1"/>
    </source>
</evidence>
<keyword evidence="2 12" id="KW-0812">Transmembrane</keyword>
<keyword evidence="3" id="KW-0479">Metal-binding</keyword>
<evidence type="ECO:0000313" key="16">
    <source>
        <dbReference type="Proteomes" id="UP000054630"/>
    </source>
</evidence>
<dbReference type="GO" id="GO:0008270">
    <property type="term" value="F:zinc ion binding"/>
    <property type="evidence" value="ECO:0007669"/>
    <property type="project" value="UniProtKB-KW"/>
</dbReference>
<keyword evidence="7 12" id="KW-0472">Membrane</keyword>
<proteinExistence type="predicted"/>
<evidence type="ECO:0000256" key="8">
    <source>
        <dbReference type="ARBA" id="ARBA00040151"/>
    </source>
</evidence>